<sequence length="190" mass="21928">MSLFKNIFDYILALILLILLVGLIISMILISSLDTKEFGLFTQDRVGKNGQIFKIYKIRTMKGIQKDTITTSEHRITKIGQILRDYKLDELPQLINILKGEMSFVGPRPDVKGYADALKGEDRIILTVKPGITGPAQLKYRNEEEILSKVDDPIWYNDHVLWPDKVEINKDYVRNLSFKNDIKYIIQTIL</sequence>
<evidence type="ECO:0000256" key="1">
    <source>
        <dbReference type="ARBA" id="ARBA00006464"/>
    </source>
</evidence>
<evidence type="ECO:0000313" key="4">
    <source>
        <dbReference type="EMBL" id="RLZ12737.1"/>
    </source>
</evidence>
<evidence type="ECO:0000259" key="3">
    <source>
        <dbReference type="Pfam" id="PF02397"/>
    </source>
</evidence>
<evidence type="ECO:0000313" key="5">
    <source>
        <dbReference type="Proteomes" id="UP000275348"/>
    </source>
</evidence>
<comment type="similarity">
    <text evidence="1">Belongs to the bacterial sugar transferase family.</text>
</comment>
<evidence type="ECO:0000256" key="2">
    <source>
        <dbReference type="SAM" id="Phobius"/>
    </source>
</evidence>
<keyword evidence="2" id="KW-1133">Transmembrane helix</keyword>
<proteinExistence type="inferred from homology"/>
<gene>
    <name evidence="4" type="ORF">EAH69_00870</name>
</gene>
<keyword evidence="2" id="KW-0472">Membrane</keyword>
<protein>
    <submittedName>
        <fullName evidence="4">Sugar transferase</fullName>
    </submittedName>
</protein>
<dbReference type="RefSeq" id="WP_121933316.1">
    <property type="nucleotide sequence ID" value="NZ_RDOJ01000001.1"/>
</dbReference>
<dbReference type="Proteomes" id="UP000275348">
    <property type="component" value="Unassembled WGS sequence"/>
</dbReference>
<keyword evidence="2" id="KW-0812">Transmembrane</keyword>
<reference evidence="4 5" key="1">
    <citation type="submission" date="2018-10" db="EMBL/GenBank/DDBJ databases">
        <authorList>
            <person name="Chen X."/>
        </authorList>
    </citation>
    <scope>NUCLEOTIDE SEQUENCE [LARGE SCALE GENOMIC DNA]</scope>
    <source>
        <strain evidence="4 5">YIM 102668</strain>
    </source>
</reference>
<dbReference type="EMBL" id="RDOJ01000001">
    <property type="protein sequence ID" value="RLZ12737.1"/>
    <property type="molecule type" value="Genomic_DNA"/>
</dbReference>
<dbReference type="GO" id="GO:0016780">
    <property type="term" value="F:phosphotransferase activity, for other substituted phosphate groups"/>
    <property type="evidence" value="ECO:0007669"/>
    <property type="project" value="TreeGrafter"/>
</dbReference>
<feature type="domain" description="Bacterial sugar transferase" evidence="3">
    <location>
        <begin position="5"/>
        <end position="189"/>
    </location>
</feature>
<keyword evidence="5" id="KW-1185">Reference proteome</keyword>
<accession>A0A3L9MIR9</accession>
<dbReference type="PANTHER" id="PTHR30576:SF20">
    <property type="entry name" value="QUINOVOSAMINEPHOSPHOTRANSFERAE-RELATED"/>
    <property type="match status" value="1"/>
</dbReference>
<feature type="transmembrane region" description="Helical" evidence="2">
    <location>
        <begin position="7"/>
        <end position="30"/>
    </location>
</feature>
<dbReference type="InterPro" id="IPR003362">
    <property type="entry name" value="Bact_transf"/>
</dbReference>
<dbReference type="OrthoDB" id="9808602at2"/>
<name>A0A3L9MIR9_9FLAO</name>
<keyword evidence="4" id="KW-0808">Transferase</keyword>
<comment type="caution">
    <text evidence="4">The sequence shown here is derived from an EMBL/GenBank/DDBJ whole genome shotgun (WGS) entry which is preliminary data.</text>
</comment>
<dbReference type="PANTHER" id="PTHR30576">
    <property type="entry name" value="COLANIC BIOSYNTHESIS UDP-GLUCOSE LIPID CARRIER TRANSFERASE"/>
    <property type="match status" value="1"/>
</dbReference>
<dbReference type="AlphaFoldDB" id="A0A3L9MIR9"/>
<dbReference type="Pfam" id="PF02397">
    <property type="entry name" value="Bac_transf"/>
    <property type="match status" value="1"/>
</dbReference>
<organism evidence="4 5">
    <name type="scientific">Faecalibacter macacae</name>
    <dbReference type="NCBI Taxonomy" id="1859289"/>
    <lineage>
        <taxon>Bacteria</taxon>
        <taxon>Pseudomonadati</taxon>
        <taxon>Bacteroidota</taxon>
        <taxon>Flavobacteriia</taxon>
        <taxon>Flavobacteriales</taxon>
        <taxon>Weeksellaceae</taxon>
        <taxon>Faecalibacter</taxon>
    </lineage>
</organism>